<feature type="transmembrane region" description="Helical" evidence="7">
    <location>
        <begin position="88"/>
        <end position="107"/>
    </location>
</feature>
<feature type="transmembrane region" description="Helical" evidence="7">
    <location>
        <begin position="192"/>
        <end position="214"/>
    </location>
</feature>
<keyword evidence="3" id="KW-1003">Cell membrane</keyword>
<comment type="subcellular location">
    <subcellularLocation>
        <location evidence="1 7">Cell membrane</location>
        <topology evidence="1 7">Multi-pass membrane protein</topology>
    </subcellularLocation>
</comment>
<dbReference type="GO" id="GO:0055085">
    <property type="term" value="P:transmembrane transport"/>
    <property type="evidence" value="ECO:0007669"/>
    <property type="project" value="InterPro"/>
</dbReference>
<dbReference type="Gene3D" id="1.10.3720.10">
    <property type="entry name" value="MetI-like"/>
    <property type="match status" value="1"/>
</dbReference>
<dbReference type="InterPro" id="IPR035906">
    <property type="entry name" value="MetI-like_sf"/>
</dbReference>
<evidence type="ECO:0000256" key="5">
    <source>
        <dbReference type="ARBA" id="ARBA00022989"/>
    </source>
</evidence>
<comment type="similarity">
    <text evidence="7">Belongs to the binding-protein-dependent transport system permease family.</text>
</comment>
<evidence type="ECO:0000256" key="4">
    <source>
        <dbReference type="ARBA" id="ARBA00022692"/>
    </source>
</evidence>
<dbReference type="Pfam" id="PF00528">
    <property type="entry name" value="BPD_transp_1"/>
    <property type="match status" value="1"/>
</dbReference>
<evidence type="ECO:0000259" key="8">
    <source>
        <dbReference type="PROSITE" id="PS50928"/>
    </source>
</evidence>
<evidence type="ECO:0000256" key="7">
    <source>
        <dbReference type="RuleBase" id="RU363032"/>
    </source>
</evidence>
<feature type="domain" description="ABC transmembrane type-1" evidence="8">
    <location>
        <begin position="82"/>
        <end position="268"/>
    </location>
</feature>
<dbReference type="PROSITE" id="PS50928">
    <property type="entry name" value="ABC_TM1"/>
    <property type="match status" value="1"/>
</dbReference>
<dbReference type="CDD" id="cd06261">
    <property type="entry name" value="TM_PBP2"/>
    <property type="match status" value="1"/>
</dbReference>
<dbReference type="PANTHER" id="PTHR43744">
    <property type="entry name" value="ABC TRANSPORTER PERMEASE PROTEIN MG189-RELATED-RELATED"/>
    <property type="match status" value="1"/>
</dbReference>
<reference evidence="9" key="1">
    <citation type="journal article" date="2021" name="PeerJ">
        <title>Extensive microbial diversity within the chicken gut microbiome revealed by metagenomics and culture.</title>
        <authorList>
            <person name="Gilroy R."/>
            <person name="Ravi A."/>
            <person name="Getino M."/>
            <person name="Pursley I."/>
            <person name="Horton D.L."/>
            <person name="Alikhan N.F."/>
            <person name="Baker D."/>
            <person name="Gharbi K."/>
            <person name="Hall N."/>
            <person name="Watson M."/>
            <person name="Adriaenssens E.M."/>
            <person name="Foster-Nyarko E."/>
            <person name="Jarju S."/>
            <person name="Secka A."/>
            <person name="Antonio M."/>
            <person name="Oren A."/>
            <person name="Chaudhuri R.R."/>
            <person name="La Ragione R."/>
            <person name="Hildebrand F."/>
            <person name="Pallen M.J."/>
        </authorList>
    </citation>
    <scope>NUCLEOTIDE SEQUENCE</scope>
    <source>
        <strain evidence="9">CHK179-28034</strain>
    </source>
</reference>
<dbReference type="AlphaFoldDB" id="A0A9D2ELZ9"/>
<evidence type="ECO:0000256" key="6">
    <source>
        <dbReference type="ARBA" id="ARBA00023136"/>
    </source>
</evidence>
<feature type="transmembrane region" description="Helical" evidence="7">
    <location>
        <begin position="12"/>
        <end position="34"/>
    </location>
</feature>
<keyword evidence="5 7" id="KW-1133">Transmembrane helix</keyword>
<comment type="caution">
    <text evidence="9">The sequence shown here is derived from an EMBL/GenBank/DDBJ whole genome shotgun (WGS) entry which is preliminary data.</text>
</comment>
<dbReference type="PANTHER" id="PTHR43744:SF8">
    <property type="entry name" value="SN-GLYCEROL-3-PHOSPHATE TRANSPORT SYSTEM PERMEASE PROTEIN UGPE"/>
    <property type="match status" value="1"/>
</dbReference>
<feature type="transmembrane region" description="Helical" evidence="7">
    <location>
        <begin position="153"/>
        <end position="171"/>
    </location>
</feature>
<proteinExistence type="inferred from homology"/>
<evidence type="ECO:0000256" key="1">
    <source>
        <dbReference type="ARBA" id="ARBA00004651"/>
    </source>
</evidence>
<feature type="transmembrane region" description="Helical" evidence="7">
    <location>
        <begin position="119"/>
        <end position="141"/>
    </location>
</feature>
<feature type="transmembrane region" description="Helical" evidence="7">
    <location>
        <begin position="247"/>
        <end position="267"/>
    </location>
</feature>
<sequence length="283" mass="31390">MGNWIRSHMLLFFLGIFALLTCYPILFLFGASLMGNPEIGQVLGAILGERTGFVRLVLIPLYPTLRSYVEILLDTPEFFIMFWNSVKITGGILLGQLLVGVPAAWAFARYRFPCHNLLFTLYMVLMLMPFQVTMLSNYLVLNGMGLMDTQLSIILPGIFSTFPVFLLYRFFSSIPVEILESARIDGAGELQIFLQFGLPLGSAGIISQAVLGFLEYWNLVEQPLTFLKDQRLWPLSLFLPDITLSNAGMAVTASVITLLPALLVFLAGQNYLEQGIAASGLKG</sequence>
<evidence type="ECO:0000313" key="9">
    <source>
        <dbReference type="EMBL" id="HIZ39963.1"/>
    </source>
</evidence>
<organism evidence="9 10">
    <name type="scientific">Candidatus Anaerobutyricum stercoris</name>
    <dbReference type="NCBI Taxonomy" id="2838457"/>
    <lineage>
        <taxon>Bacteria</taxon>
        <taxon>Bacillati</taxon>
        <taxon>Bacillota</taxon>
        <taxon>Clostridia</taxon>
        <taxon>Lachnospirales</taxon>
        <taxon>Lachnospiraceae</taxon>
        <taxon>Anaerobutyricum</taxon>
    </lineage>
</organism>
<keyword evidence="2 7" id="KW-0813">Transport</keyword>
<dbReference type="EMBL" id="DXBR01000076">
    <property type="protein sequence ID" value="HIZ39963.1"/>
    <property type="molecule type" value="Genomic_DNA"/>
</dbReference>
<dbReference type="SUPFAM" id="SSF161098">
    <property type="entry name" value="MetI-like"/>
    <property type="match status" value="1"/>
</dbReference>
<dbReference type="Proteomes" id="UP000824049">
    <property type="component" value="Unassembled WGS sequence"/>
</dbReference>
<evidence type="ECO:0000256" key="2">
    <source>
        <dbReference type="ARBA" id="ARBA00022448"/>
    </source>
</evidence>
<protein>
    <submittedName>
        <fullName evidence="9">Carbohydrate ABC transporter permease</fullName>
    </submittedName>
</protein>
<evidence type="ECO:0000313" key="10">
    <source>
        <dbReference type="Proteomes" id="UP000824049"/>
    </source>
</evidence>
<keyword evidence="6 7" id="KW-0472">Membrane</keyword>
<accession>A0A9D2ELZ9</accession>
<gene>
    <name evidence="9" type="ORF">H9968_08580</name>
</gene>
<evidence type="ECO:0000256" key="3">
    <source>
        <dbReference type="ARBA" id="ARBA00022475"/>
    </source>
</evidence>
<dbReference type="GO" id="GO:0005886">
    <property type="term" value="C:plasma membrane"/>
    <property type="evidence" value="ECO:0007669"/>
    <property type="project" value="UniProtKB-SubCell"/>
</dbReference>
<keyword evidence="4 7" id="KW-0812">Transmembrane</keyword>
<name>A0A9D2ELZ9_9FIRM</name>
<dbReference type="InterPro" id="IPR000515">
    <property type="entry name" value="MetI-like"/>
</dbReference>
<reference evidence="9" key="2">
    <citation type="submission" date="2021-04" db="EMBL/GenBank/DDBJ databases">
        <authorList>
            <person name="Gilroy R."/>
        </authorList>
    </citation>
    <scope>NUCLEOTIDE SEQUENCE</scope>
    <source>
        <strain evidence="9">CHK179-28034</strain>
    </source>
</reference>